<dbReference type="Proteomes" id="UP000319852">
    <property type="component" value="Chromosome"/>
</dbReference>
<organism evidence="2 3">
    <name type="scientific">Adhaeretor mobilis</name>
    <dbReference type="NCBI Taxonomy" id="1930276"/>
    <lineage>
        <taxon>Bacteria</taxon>
        <taxon>Pseudomonadati</taxon>
        <taxon>Planctomycetota</taxon>
        <taxon>Planctomycetia</taxon>
        <taxon>Pirellulales</taxon>
        <taxon>Lacipirellulaceae</taxon>
        <taxon>Adhaeretor</taxon>
    </lineage>
</organism>
<keyword evidence="3" id="KW-1185">Reference proteome</keyword>
<evidence type="ECO:0000256" key="1">
    <source>
        <dbReference type="SAM" id="Phobius"/>
    </source>
</evidence>
<reference evidence="2 3" key="1">
    <citation type="submission" date="2019-02" db="EMBL/GenBank/DDBJ databases">
        <title>Deep-cultivation of Planctomycetes and their phenomic and genomic characterization uncovers novel biology.</title>
        <authorList>
            <person name="Wiegand S."/>
            <person name="Jogler M."/>
            <person name="Boedeker C."/>
            <person name="Pinto D."/>
            <person name="Vollmers J."/>
            <person name="Rivas-Marin E."/>
            <person name="Kohn T."/>
            <person name="Peeters S.H."/>
            <person name="Heuer A."/>
            <person name="Rast P."/>
            <person name="Oberbeckmann S."/>
            <person name="Bunk B."/>
            <person name="Jeske O."/>
            <person name="Meyerdierks A."/>
            <person name="Storesund J.E."/>
            <person name="Kallscheuer N."/>
            <person name="Luecker S."/>
            <person name="Lage O.M."/>
            <person name="Pohl T."/>
            <person name="Merkel B.J."/>
            <person name="Hornburger P."/>
            <person name="Mueller R.-W."/>
            <person name="Bruemmer F."/>
            <person name="Labrenz M."/>
            <person name="Spormann A.M."/>
            <person name="Op den Camp H."/>
            <person name="Overmann J."/>
            <person name="Amann R."/>
            <person name="Jetten M.S.M."/>
            <person name="Mascher T."/>
            <person name="Medema M.H."/>
            <person name="Devos D.P."/>
            <person name="Kaster A.-K."/>
            <person name="Ovreas L."/>
            <person name="Rohde M."/>
            <person name="Galperin M.Y."/>
            <person name="Jogler C."/>
        </authorList>
    </citation>
    <scope>NUCLEOTIDE SEQUENCE [LARGE SCALE GENOMIC DNA]</scope>
    <source>
        <strain evidence="2 3">HG15A2</strain>
    </source>
</reference>
<dbReference type="EMBL" id="CP036263">
    <property type="protein sequence ID" value="QDS98693.1"/>
    <property type="molecule type" value="Genomic_DNA"/>
</dbReference>
<keyword evidence="1" id="KW-1133">Transmembrane helix</keyword>
<keyword evidence="1" id="KW-0472">Membrane</keyword>
<feature type="transmembrane region" description="Helical" evidence="1">
    <location>
        <begin position="20"/>
        <end position="41"/>
    </location>
</feature>
<protein>
    <submittedName>
        <fullName evidence="2">Uncharacterized protein</fullName>
    </submittedName>
</protein>
<evidence type="ECO:0000313" key="3">
    <source>
        <dbReference type="Proteomes" id="UP000319852"/>
    </source>
</evidence>
<accession>A0A517MUY7</accession>
<keyword evidence="1" id="KW-0812">Transmembrane</keyword>
<dbReference type="AlphaFoldDB" id="A0A517MUY7"/>
<name>A0A517MUY7_9BACT</name>
<gene>
    <name evidence="2" type="ORF">HG15A2_19740</name>
</gene>
<evidence type="ECO:0000313" key="2">
    <source>
        <dbReference type="EMBL" id="QDS98693.1"/>
    </source>
</evidence>
<proteinExistence type="predicted"/>
<dbReference type="RefSeq" id="WP_145059916.1">
    <property type="nucleotide sequence ID" value="NZ_CP036263.1"/>
</dbReference>
<dbReference type="KEGG" id="amob:HG15A2_19740"/>
<sequence>MIHYIEDTYESSASGPTLLGLHVTGLSALWPVLILSLVLLVGCKNTPRVAETADPFLPTRTVATPAAVPASSELATQPLAPAQLAPTSVKQDSQVLKVGYQPVLSEPLSAGELSD</sequence>